<evidence type="ECO:0000256" key="4">
    <source>
        <dbReference type="ARBA" id="ARBA00022989"/>
    </source>
</evidence>
<dbReference type="SUPFAM" id="SSF103473">
    <property type="entry name" value="MFS general substrate transporter"/>
    <property type="match status" value="1"/>
</dbReference>
<evidence type="ECO:0000256" key="5">
    <source>
        <dbReference type="ARBA" id="ARBA00023136"/>
    </source>
</evidence>
<dbReference type="GO" id="GO:0012505">
    <property type="term" value="C:endomembrane system"/>
    <property type="evidence" value="ECO:0007669"/>
    <property type="project" value="UniProtKB-SubCell"/>
</dbReference>
<dbReference type="EMBL" id="JAAOIV010000002">
    <property type="protein sequence ID" value="NHN54789.1"/>
    <property type="molecule type" value="Genomic_DNA"/>
</dbReference>
<dbReference type="InterPro" id="IPR024671">
    <property type="entry name" value="Atg22-like"/>
</dbReference>
<feature type="transmembrane region" description="Helical" evidence="6">
    <location>
        <begin position="105"/>
        <end position="125"/>
    </location>
</feature>
<dbReference type="InterPro" id="IPR050495">
    <property type="entry name" value="ATG22/LtaA_families"/>
</dbReference>
<evidence type="ECO:0000313" key="7">
    <source>
        <dbReference type="EMBL" id="NHN54789.1"/>
    </source>
</evidence>
<feature type="transmembrane region" description="Helical" evidence="6">
    <location>
        <begin position="131"/>
        <end position="149"/>
    </location>
</feature>
<protein>
    <submittedName>
        <fullName evidence="7">MFS transporter</fullName>
    </submittedName>
</protein>
<feature type="transmembrane region" description="Helical" evidence="6">
    <location>
        <begin position="344"/>
        <end position="361"/>
    </location>
</feature>
<dbReference type="AlphaFoldDB" id="A0A967AYJ6"/>
<sequence>MAHASTPQERRLQRSWYWYDWAVTGYLTVSITVLFGPYVTSVANRAACPTQPADQDCQNTLSVLGLGIAPGSLVPFTTTVATILAAIAIVFFGSYADRAKRPTRMLGALALVGSLCAMAMCLITGTRWQLACLLLIATTVAMIASLTIYNAIMCRITPPDDRDRVSTTGWAFGYASGGLLLALSLGVVQAPGTFGLDTSTAVRIIFFVAGLWWLVFSLPTVVRLDHLPAMSEGTSGSSLTQLRRTFAELRSYPQTWRFLIAYLFFNDGVQTVIAAATIYGKFQLKLSESQLIITILLVQFVAFGGALAFGRLARRFPAKQVVLASLAWWTVVLIAAFFLPARNFPLWLVLAVAIGLVLGGSQSLSRSLYSHLIPHGKEAEFFSLYQAMERGTSWLGTFVFGLVYQVFHDYRLSIIALVIFFAVGGLLLRRVDVRRGIADVGNVAPRIV</sequence>
<gene>
    <name evidence="7" type="ORF">G9U51_03200</name>
</gene>
<dbReference type="Proteomes" id="UP000744769">
    <property type="component" value="Unassembled WGS sequence"/>
</dbReference>
<dbReference type="Gene3D" id="1.20.1250.20">
    <property type="entry name" value="MFS general substrate transporter like domains"/>
    <property type="match status" value="1"/>
</dbReference>
<feature type="transmembrane region" description="Helical" evidence="6">
    <location>
        <begin position="382"/>
        <end position="404"/>
    </location>
</feature>
<evidence type="ECO:0000313" key="8">
    <source>
        <dbReference type="Proteomes" id="UP000744769"/>
    </source>
</evidence>
<comment type="subcellular location">
    <subcellularLocation>
        <location evidence="1">Endomembrane system</location>
        <topology evidence="1">Multi-pass membrane protein</topology>
    </subcellularLocation>
</comment>
<proteinExistence type="predicted"/>
<reference evidence="7" key="1">
    <citation type="submission" date="2020-03" db="EMBL/GenBank/DDBJ databases">
        <title>Draft sequencing of Calidifontibacter sp. DB0510.</title>
        <authorList>
            <person name="Kim D.-U."/>
        </authorList>
    </citation>
    <scope>NUCLEOTIDE SEQUENCE</scope>
    <source>
        <strain evidence="7">DB0510</strain>
    </source>
</reference>
<keyword evidence="2" id="KW-0813">Transport</keyword>
<dbReference type="PANTHER" id="PTHR23519">
    <property type="entry name" value="AUTOPHAGY-RELATED PROTEIN 22"/>
    <property type="match status" value="1"/>
</dbReference>
<evidence type="ECO:0000256" key="3">
    <source>
        <dbReference type="ARBA" id="ARBA00022692"/>
    </source>
</evidence>
<keyword evidence="4 6" id="KW-1133">Transmembrane helix</keyword>
<name>A0A967AYJ6_9MICO</name>
<feature type="transmembrane region" description="Helical" evidence="6">
    <location>
        <begin position="410"/>
        <end position="428"/>
    </location>
</feature>
<evidence type="ECO:0000256" key="6">
    <source>
        <dbReference type="SAM" id="Phobius"/>
    </source>
</evidence>
<dbReference type="InterPro" id="IPR036259">
    <property type="entry name" value="MFS_trans_sf"/>
</dbReference>
<feature type="transmembrane region" description="Helical" evidence="6">
    <location>
        <begin position="259"/>
        <end position="279"/>
    </location>
</feature>
<feature type="transmembrane region" description="Helical" evidence="6">
    <location>
        <begin position="321"/>
        <end position="338"/>
    </location>
</feature>
<keyword evidence="5 6" id="KW-0472">Membrane</keyword>
<feature type="transmembrane region" description="Helical" evidence="6">
    <location>
        <begin position="291"/>
        <end position="309"/>
    </location>
</feature>
<feature type="transmembrane region" description="Helical" evidence="6">
    <location>
        <begin position="16"/>
        <end position="35"/>
    </location>
</feature>
<keyword evidence="3 6" id="KW-0812">Transmembrane</keyword>
<feature type="transmembrane region" description="Helical" evidence="6">
    <location>
        <begin position="200"/>
        <end position="222"/>
    </location>
</feature>
<evidence type="ECO:0000256" key="2">
    <source>
        <dbReference type="ARBA" id="ARBA00022448"/>
    </source>
</evidence>
<dbReference type="PANTHER" id="PTHR23519:SF1">
    <property type="entry name" value="AUTOPHAGY-RELATED PROTEIN 22"/>
    <property type="match status" value="1"/>
</dbReference>
<feature type="transmembrane region" description="Helical" evidence="6">
    <location>
        <begin position="170"/>
        <end position="188"/>
    </location>
</feature>
<comment type="caution">
    <text evidence="7">The sequence shown here is derived from an EMBL/GenBank/DDBJ whole genome shotgun (WGS) entry which is preliminary data.</text>
</comment>
<feature type="transmembrane region" description="Helical" evidence="6">
    <location>
        <begin position="73"/>
        <end position="93"/>
    </location>
</feature>
<keyword evidence="8" id="KW-1185">Reference proteome</keyword>
<accession>A0A967AYJ6</accession>
<dbReference type="Pfam" id="PF11700">
    <property type="entry name" value="ATG22"/>
    <property type="match status" value="1"/>
</dbReference>
<evidence type="ECO:0000256" key="1">
    <source>
        <dbReference type="ARBA" id="ARBA00004127"/>
    </source>
</evidence>
<organism evidence="7 8">
    <name type="scientific">Metallococcus carri</name>
    <dbReference type="NCBI Taxonomy" id="1656884"/>
    <lineage>
        <taxon>Bacteria</taxon>
        <taxon>Bacillati</taxon>
        <taxon>Actinomycetota</taxon>
        <taxon>Actinomycetes</taxon>
        <taxon>Micrococcales</taxon>
        <taxon>Dermacoccaceae</taxon>
        <taxon>Metallococcus</taxon>
    </lineage>
</organism>